<comment type="caution">
    <text evidence="4">The sequence shown here is derived from an EMBL/GenBank/DDBJ whole genome shotgun (WGS) entry which is preliminary data.</text>
</comment>
<protein>
    <submittedName>
        <fullName evidence="4">Uncharacterized protein</fullName>
    </submittedName>
</protein>
<name>A0A0V1K4H0_TRIPS</name>
<proteinExistence type="predicted"/>
<evidence type="ECO:0000313" key="6">
    <source>
        <dbReference type="Proteomes" id="UP000054805"/>
    </source>
</evidence>
<reference evidence="5 6" key="1">
    <citation type="submission" date="2015-01" db="EMBL/GenBank/DDBJ databases">
        <title>Evolution of Trichinella species and genotypes.</title>
        <authorList>
            <person name="Korhonen P.K."/>
            <person name="Edoardo P."/>
            <person name="Giuseppe L.R."/>
            <person name="Gasser R.B."/>
        </authorList>
    </citation>
    <scope>NUCLEOTIDE SEQUENCE [LARGE SCALE GENOMIC DNA]</scope>
    <source>
        <strain evidence="2">ISS13</strain>
        <strain evidence="4">ISS176</strain>
        <strain evidence="3">ISS588</strain>
    </source>
</reference>
<evidence type="ECO:0000313" key="5">
    <source>
        <dbReference type="Proteomes" id="UP000054632"/>
    </source>
</evidence>
<accession>A0A0V1K4H0</accession>
<dbReference type="Proteomes" id="UP000054632">
    <property type="component" value="Unassembled WGS sequence"/>
</dbReference>
<evidence type="ECO:0000313" key="4">
    <source>
        <dbReference type="EMBL" id="KRZ42114.1"/>
    </source>
</evidence>
<dbReference type="AlphaFoldDB" id="A0A0V1K4H0"/>
<feature type="region of interest" description="Disordered" evidence="1">
    <location>
        <begin position="115"/>
        <end position="137"/>
    </location>
</feature>
<evidence type="ECO:0000256" key="1">
    <source>
        <dbReference type="SAM" id="MobiDB-lite"/>
    </source>
</evidence>
<organism evidence="4 7">
    <name type="scientific">Trichinella pseudospiralis</name>
    <name type="common">Parasitic roundworm</name>
    <dbReference type="NCBI Taxonomy" id="6337"/>
    <lineage>
        <taxon>Eukaryota</taxon>
        <taxon>Metazoa</taxon>
        <taxon>Ecdysozoa</taxon>
        <taxon>Nematoda</taxon>
        <taxon>Enoplea</taxon>
        <taxon>Dorylaimia</taxon>
        <taxon>Trichinellida</taxon>
        <taxon>Trichinellidae</taxon>
        <taxon>Trichinella</taxon>
    </lineage>
</organism>
<dbReference type="EMBL" id="JYDS01000113">
    <property type="protein sequence ID" value="KRZ24832.1"/>
    <property type="molecule type" value="Genomic_DNA"/>
</dbReference>
<dbReference type="EMBL" id="JYDV01000016">
    <property type="protein sequence ID" value="KRZ42114.1"/>
    <property type="molecule type" value="Genomic_DNA"/>
</dbReference>
<evidence type="ECO:0000313" key="3">
    <source>
        <dbReference type="EMBL" id="KRZ24832.1"/>
    </source>
</evidence>
<dbReference type="EMBL" id="JYDR01000123">
    <property type="protein sequence ID" value="KRY67955.1"/>
    <property type="molecule type" value="Genomic_DNA"/>
</dbReference>
<dbReference type="Proteomes" id="UP000054826">
    <property type="component" value="Unassembled WGS sequence"/>
</dbReference>
<feature type="compositionally biased region" description="Polar residues" evidence="1">
    <location>
        <begin position="126"/>
        <end position="137"/>
    </location>
</feature>
<dbReference type="Proteomes" id="UP000054805">
    <property type="component" value="Unassembled WGS sequence"/>
</dbReference>
<keyword evidence="6" id="KW-1185">Reference proteome</keyword>
<evidence type="ECO:0000313" key="2">
    <source>
        <dbReference type="EMBL" id="KRY67955.1"/>
    </source>
</evidence>
<evidence type="ECO:0000313" key="7">
    <source>
        <dbReference type="Proteomes" id="UP000054826"/>
    </source>
</evidence>
<sequence>MIEREQTPRQSQSDRNFTILAVPFFACTCFNTIHSRIIKYQPERCIQEGTVGTERLSDFVLTDNQQLSCFVKQRPNEDSRNFDEIFFQFEFFDSFLSRLSNVTTHTMMRIKAPAPITTGPKYERGTSGSDAANTLAS</sequence>
<gene>
    <name evidence="2" type="ORF">T4A_3555</name>
    <name evidence="3" type="ORF">T4B_14848</name>
    <name evidence="4" type="ORF">T4C_10224</name>
</gene>